<feature type="transmembrane region" description="Helical" evidence="1">
    <location>
        <begin position="25"/>
        <end position="58"/>
    </location>
</feature>
<proteinExistence type="predicted"/>
<keyword evidence="1" id="KW-0812">Transmembrane</keyword>
<organism evidence="3 4">
    <name type="scientific">Candidatus Hydrogenisulfobacillus filiaventi</name>
    <dbReference type="NCBI Taxonomy" id="2707344"/>
    <lineage>
        <taxon>Bacteria</taxon>
        <taxon>Bacillati</taxon>
        <taxon>Bacillota</taxon>
        <taxon>Clostridia</taxon>
        <taxon>Eubacteriales</taxon>
        <taxon>Clostridiales Family XVII. Incertae Sedis</taxon>
        <taxon>Candidatus Hydrogenisulfobacillus</taxon>
    </lineage>
</organism>
<keyword evidence="1" id="KW-0472">Membrane</keyword>
<accession>A0A6F8ZCK5</accession>
<sequence length="154" mass="16300">MAAWVWLVVAAVAFGVEMSRQDLYVLWFGIGALVAALFAPHLLLAGAVFLAVGSGLLWALRPRLARRLLPPRLPDPVEALVGREAVVLRPVGGEADFSGAVELDGRRYAARALDERTAPIPAGTVVTVYAIDGVRLVVHPLRAPAPPAGEEPLA</sequence>
<dbReference type="Gene3D" id="2.40.50.140">
    <property type="entry name" value="Nucleic acid-binding proteins"/>
    <property type="match status" value="1"/>
</dbReference>
<evidence type="ECO:0000313" key="4">
    <source>
        <dbReference type="Proteomes" id="UP000503399"/>
    </source>
</evidence>
<keyword evidence="3" id="KW-0378">Hydrolase</keyword>
<feature type="domain" description="NfeD-like C-terminal" evidence="2">
    <location>
        <begin position="77"/>
        <end position="140"/>
    </location>
</feature>
<dbReference type="GO" id="GO:0008233">
    <property type="term" value="F:peptidase activity"/>
    <property type="evidence" value="ECO:0007669"/>
    <property type="project" value="UniProtKB-KW"/>
</dbReference>
<dbReference type="InterPro" id="IPR002810">
    <property type="entry name" value="NfeD-like_C"/>
</dbReference>
<evidence type="ECO:0000313" key="3">
    <source>
        <dbReference type="EMBL" id="CAB1127661.1"/>
    </source>
</evidence>
<evidence type="ECO:0000256" key="1">
    <source>
        <dbReference type="SAM" id="Phobius"/>
    </source>
</evidence>
<keyword evidence="3" id="KW-0645">Protease</keyword>
<keyword evidence="4" id="KW-1185">Reference proteome</keyword>
<protein>
    <submittedName>
        <fullName evidence="3">Activity regulator of membrane protease YbbK</fullName>
    </submittedName>
</protein>
<dbReference type="Pfam" id="PF01957">
    <property type="entry name" value="NfeD"/>
    <property type="match status" value="1"/>
</dbReference>
<keyword evidence="1" id="KW-1133">Transmembrane helix</keyword>
<dbReference type="InterPro" id="IPR012340">
    <property type="entry name" value="NA-bd_OB-fold"/>
</dbReference>
<reference evidence="3 4" key="1">
    <citation type="submission" date="2020-02" db="EMBL/GenBank/DDBJ databases">
        <authorList>
            <person name="Hogendoorn C."/>
        </authorList>
    </citation>
    <scope>NUCLEOTIDE SEQUENCE [LARGE SCALE GENOMIC DNA]</scope>
    <source>
        <strain evidence="3">R501</strain>
    </source>
</reference>
<name>A0A6F8ZCK5_9FIRM</name>
<evidence type="ECO:0000259" key="2">
    <source>
        <dbReference type="Pfam" id="PF01957"/>
    </source>
</evidence>
<dbReference type="GO" id="GO:0006508">
    <property type="term" value="P:proteolysis"/>
    <property type="evidence" value="ECO:0007669"/>
    <property type="project" value="UniProtKB-KW"/>
</dbReference>
<dbReference type="KEGG" id="hfv:R50_0155"/>
<gene>
    <name evidence="3" type="ORF">R50_0155</name>
</gene>
<dbReference type="Proteomes" id="UP000503399">
    <property type="component" value="Chromosome"/>
</dbReference>
<dbReference type="AlphaFoldDB" id="A0A6F8ZCK5"/>
<dbReference type="EMBL" id="LR778114">
    <property type="protein sequence ID" value="CAB1127661.1"/>
    <property type="molecule type" value="Genomic_DNA"/>
</dbReference>